<name>A3V861_9RHOB</name>
<dbReference type="EMBL" id="AAMS01000007">
    <property type="protein sequence ID" value="EAQ05861.1"/>
    <property type="molecule type" value="Genomic_DNA"/>
</dbReference>
<sequence>MSEQYRTASQTFAHFLRQVKGLPQVAQVFWGRSDFLRILAMAAS</sequence>
<organism evidence="1 2">
    <name type="scientific">Yoonia vestfoldensis SKA53</name>
    <dbReference type="NCBI Taxonomy" id="314232"/>
    <lineage>
        <taxon>Bacteria</taxon>
        <taxon>Pseudomonadati</taxon>
        <taxon>Pseudomonadota</taxon>
        <taxon>Alphaproteobacteria</taxon>
        <taxon>Rhodobacterales</taxon>
        <taxon>Paracoccaceae</taxon>
        <taxon>Yoonia</taxon>
    </lineage>
</organism>
<protein>
    <submittedName>
        <fullName evidence="1">Uncharacterized protein</fullName>
    </submittedName>
</protein>
<gene>
    <name evidence="1" type="ORF">SKA53_07142</name>
</gene>
<evidence type="ECO:0000313" key="2">
    <source>
        <dbReference type="Proteomes" id="UP000004507"/>
    </source>
</evidence>
<dbReference type="STRING" id="314232.SKA53_07142"/>
<evidence type="ECO:0000313" key="1">
    <source>
        <dbReference type="EMBL" id="EAQ05861.1"/>
    </source>
</evidence>
<comment type="caution">
    <text evidence="1">The sequence shown here is derived from an EMBL/GenBank/DDBJ whole genome shotgun (WGS) entry which is preliminary data.</text>
</comment>
<keyword evidence="2" id="KW-1185">Reference proteome</keyword>
<dbReference type="HOGENOM" id="CLU_215489_0_0_5"/>
<accession>A3V861</accession>
<reference evidence="1 2" key="1">
    <citation type="submission" date="2006-01" db="EMBL/GenBank/DDBJ databases">
        <authorList>
            <person name="Hagstrom A."/>
            <person name="Ferriera S."/>
            <person name="Johnson J."/>
            <person name="Kravitz S."/>
            <person name="Halpern A."/>
            <person name="Remington K."/>
            <person name="Beeson K."/>
            <person name="Tran B."/>
            <person name="Rogers Y.-H."/>
            <person name="Friedman R."/>
            <person name="Venter J.C."/>
        </authorList>
    </citation>
    <scope>NUCLEOTIDE SEQUENCE [LARGE SCALE GENOMIC DNA]</scope>
    <source>
        <strain evidence="1 2">SKA53</strain>
    </source>
</reference>
<proteinExistence type="predicted"/>
<dbReference type="Proteomes" id="UP000004507">
    <property type="component" value="Unassembled WGS sequence"/>
</dbReference>
<dbReference type="AlphaFoldDB" id="A3V861"/>